<keyword evidence="2 6" id="KW-0812">Transmembrane</keyword>
<evidence type="ECO:0000313" key="7">
    <source>
        <dbReference type="EMBL" id="SNV31355.1"/>
    </source>
</evidence>
<evidence type="ECO:0000256" key="3">
    <source>
        <dbReference type="ARBA" id="ARBA00022989"/>
    </source>
</evidence>
<feature type="transmembrane region" description="Helical" evidence="6">
    <location>
        <begin position="104"/>
        <end position="126"/>
    </location>
</feature>
<protein>
    <submittedName>
        <fullName evidence="7">Major Facilitator Superfamily</fullName>
    </submittedName>
</protein>
<dbReference type="InterPro" id="IPR036259">
    <property type="entry name" value="MFS_trans_sf"/>
</dbReference>
<sequence>MAPPSEDATAPSEPHRHTPSPQARRARIGTLLMFTVNGMTFASLIPRHPQIKADLDASRTTWGLAVGLGPLGGLTLGLSAAHLIRRHGSRTIALWPQILSTTCLLLLARAPHTAWVFVAMIVMNVFDALTDIAMDNVNSTPGLAAGSGLTVATWSRRLGFMIHPVLIGLLGDTVSLRWALVCLPAGAALILMATPAFQPVTAAPPDRHIHRGDDSLSLIDQRPVRRWPRRAAAPRRHVPG</sequence>
<organism evidence="7 8">
    <name type="scientific">Cutibacterium granulosum</name>
    <dbReference type="NCBI Taxonomy" id="33011"/>
    <lineage>
        <taxon>Bacteria</taxon>
        <taxon>Bacillati</taxon>
        <taxon>Actinomycetota</taxon>
        <taxon>Actinomycetes</taxon>
        <taxon>Propionibacteriales</taxon>
        <taxon>Propionibacteriaceae</taxon>
        <taxon>Cutibacterium</taxon>
    </lineage>
</organism>
<evidence type="ECO:0000256" key="1">
    <source>
        <dbReference type="ARBA" id="ARBA00004141"/>
    </source>
</evidence>
<evidence type="ECO:0000256" key="6">
    <source>
        <dbReference type="SAM" id="Phobius"/>
    </source>
</evidence>
<comment type="subcellular location">
    <subcellularLocation>
        <location evidence="1">Membrane</location>
        <topology evidence="1">Multi-pass membrane protein</topology>
    </subcellularLocation>
</comment>
<feature type="transmembrane region" description="Helical" evidence="6">
    <location>
        <begin position="26"/>
        <end position="45"/>
    </location>
</feature>
<gene>
    <name evidence="7" type="ORF">SAMEA4412665_00597</name>
</gene>
<dbReference type="eggNOG" id="COG2223">
    <property type="taxonomic scope" value="Bacteria"/>
</dbReference>
<evidence type="ECO:0000313" key="8">
    <source>
        <dbReference type="Proteomes" id="UP000215332"/>
    </source>
</evidence>
<keyword evidence="4 6" id="KW-0472">Membrane</keyword>
<feature type="transmembrane region" description="Helical" evidence="6">
    <location>
        <begin position="178"/>
        <end position="197"/>
    </location>
</feature>
<dbReference type="RefSeq" id="WP_065860832.1">
    <property type="nucleotide sequence ID" value="NZ_LT906441.1"/>
</dbReference>
<evidence type="ECO:0000256" key="5">
    <source>
        <dbReference type="SAM" id="MobiDB-lite"/>
    </source>
</evidence>
<dbReference type="Pfam" id="PF07690">
    <property type="entry name" value="MFS_1"/>
    <property type="match status" value="1"/>
</dbReference>
<feature type="region of interest" description="Disordered" evidence="5">
    <location>
        <begin position="1"/>
        <end position="23"/>
    </location>
</feature>
<dbReference type="InterPro" id="IPR011701">
    <property type="entry name" value="MFS"/>
</dbReference>
<dbReference type="GO" id="GO:0016020">
    <property type="term" value="C:membrane"/>
    <property type="evidence" value="ECO:0007669"/>
    <property type="project" value="UniProtKB-SubCell"/>
</dbReference>
<dbReference type="PANTHER" id="PTHR23514:SF13">
    <property type="entry name" value="INNER MEMBRANE PROTEIN YBJJ"/>
    <property type="match status" value="1"/>
</dbReference>
<dbReference type="InterPro" id="IPR051788">
    <property type="entry name" value="MFS_Transporter"/>
</dbReference>
<dbReference type="GO" id="GO:0022857">
    <property type="term" value="F:transmembrane transporter activity"/>
    <property type="evidence" value="ECO:0007669"/>
    <property type="project" value="InterPro"/>
</dbReference>
<proteinExistence type="predicted"/>
<accession>A0A239W9Q7</accession>
<dbReference type="PANTHER" id="PTHR23514">
    <property type="entry name" value="BYPASS OF STOP CODON PROTEIN 6"/>
    <property type="match status" value="1"/>
</dbReference>
<name>A0A239W9Q7_9ACTN</name>
<evidence type="ECO:0000256" key="4">
    <source>
        <dbReference type="ARBA" id="ARBA00023136"/>
    </source>
</evidence>
<dbReference type="Gene3D" id="1.20.1250.20">
    <property type="entry name" value="MFS general substrate transporter like domains"/>
    <property type="match status" value="1"/>
</dbReference>
<reference evidence="7 8" key="1">
    <citation type="submission" date="2017-06" db="EMBL/GenBank/DDBJ databases">
        <authorList>
            <consortium name="Pathogen Informatics"/>
        </authorList>
    </citation>
    <scope>NUCLEOTIDE SEQUENCE [LARGE SCALE GENOMIC DNA]</scope>
    <source>
        <strain evidence="7 8">NCTC11865</strain>
    </source>
</reference>
<dbReference type="EMBL" id="LT906441">
    <property type="protein sequence ID" value="SNV31355.1"/>
    <property type="molecule type" value="Genomic_DNA"/>
</dbReference>
<dbReference type="AlphaFoldDB" id="A0A239W9Q7"/>
<feature type="transmembrane region" description="Helical" evidence="6">
    <location>
        <begin position="65"/>
        <end position="84"/>
    </location>
</feature>
<keyword evidence="3 6" id="KW-1133">Transmembrane helix</keyword>
<dbReference type="SUPFAM" id="SSF103473">
    <property type="entry name" value="MFS general substrate transporter"/>
    <property type="match status" value="1"/>
</dbReference>
<evidence type="ECO:0000256" key="2">
    <source>
        <dbReference type="ARBA" id="ARBA00022692"/>
    </source>
</evidence>
<dbReference type="KEGG" id="cgrn:4412665_00597"/>
<dbReference type="Proteomes" id="UP000215332">
    <property type="component" value="Chromosome 1"/>
</dbReference>